<dbReference type="InterPro" id="IPR036864">
    <property type="entry name" value="Zn2-C6_fun-type_DNA-bd_sf"/>
</dbReference>
<feature type="transmembrane region" description="Helical" evidence="1">
    <location>
        <begin position="185"/>
        <end position="206"/>
    </location>
</feature>
<dbReference type="GO" id="GO:0008270">
    <property type="term" value="F:zinc ion binding"/>
    <property type="evidence" value="ECO:0007669"/>
    <property type="project" value="InterPro"/>
</dbReference>
<gene>
    <name evidence="3" type="ORF">LAFE_0G03180G</name>
</gene>
<proteinExistence type="predicted"/>
<dbReference type="InterPro" id="IPR001138">
    <property type="entry name" value="Zn2Cys6_DnaBD"/>
</dbReference>
<dbReference type="Pfam" id="PF00172">
    <property type="entry name" value="Zn_clus"/>
    <property type="match status" value="1"/>
</dbReference>
<evidence type="ECO:0000259" key="2">
    <source>
        <dbReference type="PROSITE" id="PS50048"/>
    </source>
</evidence>
<keyword evidence="4" id="KW-1185">Reference proteome</keyword>
<sequence length="561" mass="64571">MAFEDKQKKPLRSCVRCRKNKTKCDSICMRPGPCTPCSRKGVECVLDYVAPPQRSKELRVLCDSVDYVRESLDMLCQSYDKLLKEVGELPSPVKNVKCSSTKVLKIAENSFVVISLDDYGLKVNDFKIGKESVESAFRDFRRVLSNVLVLYGRWESGVEKGFVEGVHDEFLAQYRFDSLFRSNQLLVLLCILNFYFDVPGLDYLLLFDNVVDDYCTLAVDDYGSGRSFTRKSLAKVVVGTVPTSLSTEFHSELFVKRFTLYLFFHVVFYGPAHFLDSFLYKYIKTLENLRKKINFDRNWEVRWVNFYIRLFDLVEHGGGSVESWDKSNVFVSMVKSDEEVLGGGDLGKEFCNVVESVYSDLIEFYDVDEWRLAFVNLFFTQVVVLNLILCVNRCGGLRDLLESFSFNGFNFDVYEALTDELHDGEAQEYYLLQGKLRYVNKYVVLKVIGCSVGEHKATVSESDVYYMIGRDARENTQRRNIYKSSCKLIWNLYQLVVYEDMLSKVCSVIPVEWDPQSSLEACGLVAKFNDVRSKELPSILQDVDWVKESADDVLRKIHGVI</sequence>
<name>A0A1G4MGU5_LACFM</name>
<dbReference type="OrthoDB" id="3163292at2759"/>
<dbReference type="SMART" id="SM00066">
    <property type="entry name" value="GAL4"/>
    <property type="match status" value="1"/>
</dbReference>
<dbReference type="SUPFAM" id="SSF57701">
    <property type="entry name" value="Zn2/Cys6 DNA-binding domain"/>
    <property type="match status" value="1"/>
</dbReference>
<reference evidence="3 4" key="1">
    <citation type="submission" date="2016-03" db="EMBL/GenBank/DDBJ databases">
        <authorList>
            <person name="Devillers H."/>
        </authorList>
    </citation>
    <scope>NUCLEOTIDE SEQUENCE [LARGE SCALE GENOMIC DNA]</scope>
    <source>
        <strain evidence="3">CBS 6772</strain>
    </source>
</reference>
<dbReference type="Gene3D" id="4.10.240.10">
    <property type="entry name" value="Zn(2)-C6 fungal-type DNA-binding domain"/>
    <property type="match status" value="1"/>
</dbReference>
<keyword evidence="1" id="KW-1133">Transmembrane helix</keyword>
<evidence type="ECO:0000256" key="1">
    <source>
        <dbReference type="SAM" id="Phobius"/>
    </source>
</evidence>
<protein>
    <submittedName>
        <fullName evidence="3">LAFE_0G03180g1_1</fullName>
    </submittedName>
</protein>
<feature type="transmembrane region" description="Helical" evidence="1">
    <location>
        <begin position="258"/>
        <end position="283"/>
    </location>
</feature>
<dbReference type="OMA" id="WVNFYIR"/>
<dbReference type="EMBL" id="LT598486">
    <property type="protein sequence ID" value="SCW03111.1"/>
    <property type="molecule type" value="Genomic_DNA"/>
</dbReference>
<evidence type="ECO:0000313" key="4">
    <source>
        <dbReference type="Proteomes" id="UP000190831"/>
    </source>
</evidence>
<evidence type="ECO:0000313" key="3">
    <source>
        <dbReference type="EMBL" id="SCW03111.1"/>
    </source>
</evidence>
<keyword evidence="1" id="KW-0812">Transmembrane</keyword>
<feature type="domain" description="Zn(2)-C6 fungal-type" evidence="2">
    <location>
        <begin position="13"/>
        <end position="46"/>
    </location>
</feature>
<dbReference type="CDD" id="cd00067">
    <property type="entry name" value="GAL4"/>
    <property type="match status" value="1"/>
</dbReference>
<keyword evidence="1" id="KW-0472">Membrane</keyword>
<accession>A0A1G4MGU5</accession>
<organism evidence="3 4">
    <name type="scientific">Lachancea fermentati</name>
    <name type="common">Zygosaccharomyces fermentati</name>
    <dbReference type="NCBI Taxonomy" id="4955"/>
    <lineage>
        <taxon>Eukaryota</taxon>
        <taxon>Fungi</taxon>
        <taxon>Dikarya</taxon>
        <taxon>Ascomycota</taxon>
        <taxon>Saccharomycotina</taxon>
        <taxon>Saccharomycetes</taxon>
        <taxon>Saccharomycetales</taxon>
        <taxon>Saccharomycetaceae</taxon>
        <taxon>Lachancea</taxon>
    </lineage>
</organism>
<dbReference type="AlphaFoldDB" id="A0A1G4MGU5"/>
<dbReference type="Proteomes" id="UP000190831">
    <property type="component" value="Chromosome G"/>
</dbReference>
<dbReference type="GO" id="GO:0000981">
    <property type="term" value="F:DNA-binding transcription factor activity, RNA polymerase II-specific"/>
    <property type="evidence" value="ECO:0007669"/>
    <property type="project" value="InterPro"/>
</dbReference>
<dbReference type="PROSITE" id="PS50048">
    <property type="entry name" value="ZN2_CY6_FUNGAL_2"/>
    <property type="match status" value="1"/>
</dbReference>
<dbReference type="PROSITE" id="PS00463">
    <property type="entry name" value="ZN2_CY6_FUNGAL_1"/>
    <property type="match status" value="1"/>
</dbReference>
<dbReference type="STRING" id="4955.A0A1G4MGU5"/>